<dbReference type="Proteomes" id="UP000217076">
    <property type="component" value="Unassembled WGS sequence"/>
</dbReference>
<evidence type="ECO:0000313" key="4">
    <source>
        <dbReference type="EMBL" id="SDG64689.1"/>
    </source>
</evidence>
<name>A0A1G7VZ14_9PROT</name>
<dbReference type="GO" id="GO:0003677">
    <property type="term" value="F:DNA binding"/>
    <property type="evidence" value="ECO:0007669"/>
    <property type="project" value="InterPro"/>
</dbReference>
<proteinExistence type="inferred from homology"/>
<dbReference type="NCBIfam" id="TIGR00230">
    <property type="entry name" value="sfsA"/>
    <property type="match status" value="1"/>
</dbReference>
<evidence type="ECO:0000313" key="5">
    <source>
        <dbReference type="Proteomes" id="UP000217076"/>
    </source>
</evidence>
<dbReference type="Gene3D" id="2.40.50.580">
    <property type="match status" value="1"/>
</dbReference>
<feature type="domain" description="SfsA N-terminal OB" evidence="3">
    <location>
        <begin position="13"/>
        <end position="79"/>
    </location>
</feature>
<reference evidence="5" key="1">
    <citation type="submission" date="2016-10" db="EMBL/GenBank/DDBJ databases">
        <authorList>
            <person name="Varghese N."/>
            <person name="Submissions S."/>
        </authorList>
    </citation>
    <scope>NUCLEOTIDE SEQUENCE [LARGE SCALE GENOMIC DNA]</scope>
    <source>
        <strain evidence="5">930I</strain>
    </source>
</reference>
<dbReference type="PANTHER" id="PTHR30545:SF2">
    <property type="entry name" value="SUGAR FERMENTATION STIMULATION PROTEIN A"/>
    <property type="match status" value="1"/>
</dbReference>
<dbReference type="InterPro" id="IPR040452">
    <property type="entry name" value="SfsA_C"/>
</dbReference>
<accession>A0A1G7VZ14</accession>
<dbReference type="PANTHER" id="PTHR30545">
    <property type="entry name" value="SUGAR FERMENTATION STIMULATION PROTEIN A"/>
    <property type="match status" value="1"/>
</dbReference>
<gene>
    <name evidence="1" type="primary">sfsA</name>
    <name evidence="4" type="ORF">SAMN05421742_10211</name>
</gene>
<dbReference type="InterPro" id="IPR005224">
    <property type="entry name" value="SfsA"/>
</dbReference>
<dbReference type="AlphaFoldDB" id="A0A1G7VZ14"/>
<dbReference type="RefSeq" id="WP_092615321.1">
    <property type="nucleotide sequence ID" value="NZ_FNCV01000002.1"/>
</dbReference>
<dbReference type="InterPro" id="IPR041465">
    <property type="entry name" value="SfsA_N"/>
</dbReference>
<dbReference type="Pfam" id="PF03749">
    <property type="entry name" value="SfsA"/>
    <property type="match status" value="1"/>
</dbReference>
<dbReference type="STRING" id="83401.SAMN05421742_10211"/>
<dbReference type="OrthoDB" id="9802365at2"/>
<protein>
    <recommendedName>
        <fullName evidence="1">Sugar fermentation stimulation protein homolog</fullName>
    </recommendedName>
</protein>
<dbReference type="Gene3D" id="3.40.1350.60">
    <property type="match status" value="1"/>
</dbReference>
<dbReference type="EMBL" id="FNCV01000002">
    <property type="protein sequence ID" value="SDG64689.1"/>
    <property type="molecule type" value="Genomic_DNA"/>
</dbReference>
<dbReference type="Pfam" id="PF17746">
    <property type="entry name" value="SfsA_N"/>
    <property type="match status" value="1"/>
</dbReference>
<evidence type="ECO:0000259" key="3">
    <source>
        <dbReference type="Pfam" id="PF17746"/>
    </source>
</evidence>
<evidence type="ECO:0000259" key="2">
    <source>
        <dbReference type="Pfam" id="PF03749"/>
    </source>
</evidence>
<organism evidence="4 5">
    <name type="scientific">Roseospirillum parvum</name>
    <dbReference type="NCBI Taxonomy" id="83401"/>
    <lineage>
        <taxon>Bacteria</taxon>
        <taxon>Pseudomonadati</taxon>
        <taxon>Pseudomonadota</taxon>
        <taxon>Alphaproteobacteria</taxon>
        <taxon>Rhodospirillales</taxon>
        <taxon>Rhodospirillaceae</taxon>
        <taxon>Roseospirillum</taxon>
    </lineage>
</organism>
<dbReference type="CDD" id="cd22359">
    <property type="entry name" value="SfsA-like_bacterial"/>
    <property type="match status" value="1"/>
</dbReference>
<comment type="similarity">
    <text evidence="1">Belongs to the SfsA family.</text>
</comment>
<keyword evidence="5" id="KW-1185">Reference proteome</keyword>
<feature type="domain" description="Sugar fermentation stimulation protein C-terminal" evidence="2">
    <location>
        <begin position="83"/>
        <end position="224"/>
    </location>
</feature>
<sequence>MRFDTPLLPGRLVRRYKRFMADVVLEDGREVTAHTPNSGSMMGVSDPGSRVWLSPADSPTRKLKFTLEIVEADGTLVGVNTGHPNRLVAEAAAEGAIPELAGYPETRREVRYGKNSRIDVLLSGSGRPPCYVEVKNVTLARGTGEGRAALFPDAVTARGAKHLAELADRVAAGERAVMVYLVQRDDCHRFQVAEDIDPAYLRALTEARAAGVEAIAYACTVKPDMIVLSRPLPVG</sequence>
<evidence type="ECO:0000256" key="1">
    <source>
        <dbReference type="HAMAP-Rule" id="MF_00095"/>
    </source>
</evidence>
<dbReference type="HAMAP" id="MF_00095">
    <property type="entry name" value="SfsA"/>
    <property type="match status" value="1"/>
</dbReference>